<dbReference type="AlphaFoldDB" id="A0A0F9I706"/>
<name>A0A0F9I706_9ZZZZ</name>
<organism evidence="1">
    <name type="scientific">marine sediment metagenome</name>
    <dbReference type="NCBI Taxonomy" id="412755"/>
    <lineage>
        <taxon>unclassified sequences</taxon>
        <taxon>metagenomes</taxon>
        <taxon>ecological metagenomes</taxon>
    </lineage>
</organism>
<accession>A0A0F9I706</accession>
<protein>
    <submittedName>
        <fullName evidence="1">Uncharacterized protein</fullName>
    </submittedName>
</protein>
<comment type="caution">
    <text evidence="1">The sequence shown here is derived from an EMBL/GenBank/DDBJ whole genome shotgun (WGS) entry which is preliminary data.</text>
</comment>
<sequence>MVGSGIRINPNGGSYHIGTNNLYHGAIYAISDGDIQDECNLAISEGNQP</sequence>
<reference evidence="1" key="1">
    <citation type="journal article" date="2015" name="Nature">
        <title>Complex archaea that bridge the gap between prokaryotes and eukaryotes.</title>
        <authorList>
            <person name="Spang A."/>
            <person name="Saw J.H."/>
            <person name="Jorgensen S.L."/>
            <person name="Zaremba-Niedzwiedzka K."/>
            <person name="Martijn J."/>
            <person name="Lind A.E."/>
            <person name="van Eijk R."/>
            <person name="Schleper C."/>
            <person name="Guy L."/>
            <person name="Ettema T.J."/>
        </authorList>
    </citation>
    <scope>NUCLEOTIDE SEQUENCE</scope>
</reference>
<evidence type="ECO:0000313" key="1">
    <source>
        <dbReference type="EMBL" id="KKM23297.1"/>
    </source>
</evidence>
<dbReference type="EMBL" id="LAZR01013152">
    <property type="protein sequence ID" value="KKM23297.1"/>
    <property type="molecule type" value="Genomic_DNA"/>
</dbReference>
<proteinExistence type="predicted"/>
<gene>
    <name evidence="1" type="ORF">LCGC14_1616580</name>
</gene>